<keyword evidence="10" id="KW-1185">Reference proteome</keyword>
<sequence>MRTDFGPVRRVELDVGVEVDRAAWWAKIPAVAALLEHGLNLPAGVTFLVGENGSGKSTLIEALAVAHGLNPEGGSKGAQHSSRVTESPLGELLKVVRTPGRRVNAYFLRAETMHGLYTYLENLPGAIDTDLHDRSHGEGFLELLDRKFDGYGFYLMDEPEAPLSFTSTLGLLARLEALRDDGAQVIVATHSPLLTALPGATILELGAHGIRRATWDDLEIVAHWRRFLDRPDAYLRALR</sequence>
<evidence type="ECO:0000256" key="3">
    <source>
        <dbReference type="ARBA" id="ARBA00022475"/>
    </source>
</evidence>
<dbReference type="InterPro" id="IPR027417">
    <property type="entry name" value="P-loop_NTPase"/>
</dbReference>
<dbReference type="InterPro" id="IPR051535">
    <property type="entry name" value="Siderophore_ABC-ATPase"/>
</dbReference>
<gene>
    <name evidence="9" type="ORF">Ahu01nite_058470</name>
</gene>
<organism evidence="9 10">
    <name type="scientific">Winogradskya humida</name>
    <dbReference type="NCBI Taxonomy" id="113566"/>
    <lineage>
        <taxon>Bacteria</taxon>
        <taxon>Bacillati</taxon>
        <taxon>Actinomycetota</taxon>
        <taxon>Actinomycetes</taxon>
        <taxon>Micromonosporales</taxon>
        <taxon>Micromonosporaceae</taxon>
        <taxon>Winogradskya</taxon>
    </lineage>
</organism>
<evidence type="ECO:0000256" key="4">
    <source>
        <dbReference type="ARBA" id="ARBA00022496"/>
    </source>
</evidence>
<comment type="caution">
    <text evidence="9">The sequence shown here is derived from an EMBL/GenBank/DDBJ whole genome shotgun (WGS) entry which is preliminary data.</text>
</comment>
<dbReference type="PANTHER" id="PTHR42771">
    <property type="entry name" value="IRON(3+)-HYDROXAMATE IMPORT ATP-BINDING PROTEIN FHUC"/>
    <property type="match status" value="1"/>
</dbReference>
<keyword evidence="9" id="KW-0067">ATP-binding</keyword>
<proteinExistence type="predicted"/>
<keyword evidence="2" id="KW-0813">Transport</keyword>
<dbReference type="EMBL" id="BOMN01000086">
    <property type="protein sequence ID" value="GIE22745.1"/>
    <property type="molecule type" value="Genomic_DNA"/>
</dbReference>
<evidence type="ECO:0000313" key="10">
    <source>
        <dbReference type="Proteomes" id="UP000603200"/>
    </source>
</evidence>
<keyword evidence="6" id="KW-0406">Ion transport</keyword>
<reference evidence="9 10" key="1">
    <citation type="submission" date="2021-01" db="EMBL/GenBank/DDBJ databases">
        <title>Whole genome shotgun sequence of Actinoplanes humidus NBRC 14915.</title>
        <authorList>
            <person name="Komaki H."/>
            <person name="Tamura T."/>
        </authorList>
    </citation>
    <scope>NUCLEOTIDE SEQUENCE [LARGE SCALE GENOMIC DNA]</scope>
    <source>
        <strain evidence="9 10">NBRC 14915</strain>
    </source>
</reference>
<keyword evidence="5" id="KW-0408">Iron</keyword>
<evidence type="ECO:0000313" key="9">
    <source>
        <dbReference type="EMBL" id="GIE22745.1"/>
    </source>
</evidence>
<keyword evidence="3" id="KW-1003">Cell membrane</keyword>
<accession>A0ABQ3ZVW7</accession>
<dbReference type="SMART" id="SM00382">
    <property type="entry name" value="AAA"/>
    <property type="match status" value="1"/>
</dbReference>
<keyword evidence="7" id="KW-0472">Membrane</keyword>
<feature type="domain" description="AAA+ ATPase" evidence="8">
    <location>
        <begin position="42"/>
        <end position="209"/>
    </location>
</feature>
<dbReference type="RefSeq" id="WP_203839828.1">
    <property type="nucleotide sequence ID" value="NZ_BAAATV010000011.1"/>
</dbReference>
<evidence type="ECO:0000256" key="6">
    <source>
        <dbReference type="ARBA" id="ARBA00023065"/>
    </source>
</evidence>
<evidence type="ECO:0000256" key="5">
    <source>
        <dbReference type="ARBA" id="ARBA00023004"/>
    </source>
</evidence>
<dbReference type="InterPro" id="IPR038729">
    <property type="entry name" value="Rad50/SbcC_AAA"/>
</dbReference>
<dbReference type="PANTHER" id="PTHR42771:SF2">
    <property type="entry name" value="IRON(3+)-HYDROXAMATE IMPORT ATP-BINDING PROTEIN FHUC"/>
    <property type="match status" value="1"/>
</dbReference>
<name>A0ABQ3ZVW7_9ACTN</name>
<comment type="subcellular location">
    <subcellularLocation>
        <location evidence="1">Cell membrane</location>
        <topology evidence="1">Peripheral membrane protein</topology>
    </subcellularLocation>
</comment>
<evidence type="ECO:0000259" key="8">
    <source>
        <dbReference type="SMART" id="SM00382"/>
    </source>
</evidence>
<evidence type="ECO:0000256" key="1">
    <source>
        <dbReference type="ARBA" id="ARBA00004202"/>
    </source>
</evidence>
<protein>
    <submittedName>
        <fullName evidence="9">ABC transporter, ATP-binding protein</fullName>
    </submittedName>
</protein>
<dbReference type="Pfam" id="PF13476">
    <property type="entry name" value="AAA_23"/>
    <property type="match status" value="1"/>
</dbReference>
<evidence type="ECO:0000256" key="7">
    <source>
        <dbReference type="ARBA" id="ARBA00023136"/>
    </source>
</evidence>
<dbReference type="SUPFAM" id="SSF52540">
    <property type="entry name" value="P-loop containing nucleoside triphosphate hydrolases"/>
    <property type="match status" value="1"/>
</dbReference>
<dbReference type="Proteomes" id="UP000603200">
    <property type="component" value="Unassembled WGS sequence"/>
</dbReference>
<dbReference type="Gene3D" id="3.40.50.300">
    <property type="entry name" value="P-loop containing nucleotide triphosphate hydrolases"/>
    <property type="match status" value="2"/>
</dbReference>
<dbReference type="InterPro" id="IPR003593">
    <property type="entry name" value="AAA+_ATPase"/>
</dbReference>
<dbReference type="GO" id="GO:0005524">
    <property type="term" value="F:ATP binding"/>
    <property type="evidence" value="ECO:0007669"/>
    <property type="project" value="UniProtKB-KW"/>
</dbReference>
<keyword evidence="9" id="KW-0547">Nucleotide-binding</keyword>
<keyword evidence="4" id="KW-0410">Iron transport</keyword>
<evidence type="ECO:0000256" key="2">
    <source>
        <dbReference type="ARBA" id="ARBA00022448"/>
    </source>
</evidence>